<dbReference type="CDD" id="cd13604">
    <property type="entry name" value="PBP2_TRAP_ketoacid_lactate_like"/>
    <property type="match status" value="1"/>
</dbReference>
<protein>
    <submittedName>
        <fullName evidence="4">Uncharacterized protein</fullName>
    </submittedName>
</protein>
<gene>
    <name evidence="4" type="ORF">H1P_5110002</name>
</gene>
<sequence>MKKNLTRDKHSRRGFFKQSATVSAGLGTLSLVTSLSTPKIAAKQSEYQLKLVSWYEPDFLNQFTMTQRLADRVALLSDGRLAIDVIDPNNAGFPREEIFQKVSDGTIDMGRTLSYYWNEPLQRPLDFFFVIPFGLTQKEFTTWLYYLDGQALWDEVYSNYGVKPFLCGSLDAQSFGWFKQEITSPDDLRGLKYRTTGPMLDIMQRVGANPVNLGGDEILAALQDGRIDGAELVGPAADIQFGFEEVAPYQYWPGFHQPMGAIELIVNQSRYEQLPDDLKAILKAACQAEHDLTMAQMHLMNAQALQQLDRSGKMQLRRLPPDVLEVVGEASMEWIDDLATNSDSLTQRIAKSYLEARLLLKPWSEISEGWFLAGRETI</sequence>
<dbReference type="PANTHER" id="PTHR33376">
    <property type="match status" value="1"/>
</dbReference>
<dbReference type="PIRSF" id="PIRSF039026">
    <property type="entry name" value="SiaP"/>
    <property type="match status" value="1"/>
</dbReference>
<dbReference type="Proteomes" id="UP000320055">
    <property type="component" value="Unassembled WGS sequence"/>
</dbReference>
<evidence type="ECO:0000256" key="3">
    <source>
        <dbReference type="PIRSR" id="PIRSR039026-2"/>
    </source>
</evidence>
<dbReference type="EMBL" id="CAACVJ010000459">
    <property type="protein sequence ID" value="VEP16942.1"/>
    <property type="molecule type" value="Genomic_DNA"/>
</dbReference>
<proteinExistence type="predicted"/>
<dbReference type="GO" id="GO:0055085">
    <property type="term" value="P:transmembrane transport"/>
    <property type="evidence" value="ECO:0007669"/>
    <property type="project" value="InterPro"/>
</dbReference>
<dbReference type="InterPro" id="IPR026289">
    <property type="entry name" value="SBP_TakP-like"/>
</dbReference>
<name>A0A563VZP9_9CYAN</name>
<feature type="binding site" evidence="2">
    <location>
        <position position="173"/>
    </location>
    <ligand>
        <name>substrate</name>
    </ligand>
</feature>
<feature type="binding site" evidence="3">
    <location>
        <position position="231"/>
    </location>
    <ligand>
        <name>substrate</name>
    </ligand>
</feature>
<accession>A0A563VZP9</accession>
<organism evidence="4 5">
    <name type="scientific">Hyella patelloides LEGE 07179</name>
    <dbReference type="NCBI Taxonomy" id="945734"/>
    <lineage>
        <taxon>Bacteria</taxon>
        <taxon>Bacillati</taxon>
        <taxon>Cyanobacteriota</taxon>
        <taxon>Cyanophyceae</taxon>
        <taxon>Pleurocapsales</taxon>
        <taxon>Hyellaceae</taxon>
        <taxon>Hyella</taxon>
    </lineage>
</organism>
<dbReference type="OrthoDB" id="9780733at2"/>
<dbReference type="GO" id="GO:0031317">
    <property type="term" value="C:tripartite ATP-independent periplasmic transporter complex"/>
    <property type="evidence" value="ECO:0007669"/>
    <property type="project" value="InterPro"/>
</dbReference>
<dbReference type="InterPro" id="IPR038404">
    <property type="entry name" value="TRAP_DctP_sf"/>
</dbReference>
<dbReference type="NCBIfam" id="NF037995">
    <property type="entry name" value="TRAP_S1"/>
    <property type="match status" value="1"/>
</dbReference>
<dbReference type="Gene3D" id="3.40.190.170">
    <property type="entry name" value="Bacterial extracellular solute-binding protein, family 7"/>
    <property type="match status" value="1"/>
</dbReference>
<keyword evidence="5" id="KW-1185">Reference proteome</keyword>
<dbReference type="PROSITE" id="PS51318">
    <property type="entry name" value="TAT"/>
    <property type="match status" value="1"/>
</dbReference>
<dbReference type="PANTHER" id="PTHR33376:SF5">
    <property type="entry name" value="EXTRACYTOPLASMIC SOLUTE RECEPTOR PROTEIN"/>
    <property type="match status" value="1"/>
</dbReference>
<dbReference type="AlphaFoldDB" id="A0A563VZP9"/>
<feature type="binding site" evidence="2">
    <location>
        <position position="194"/>
    </location>
    <ligand>
        <name>substrate</name>
    </ligand>
</feature>
<dbReference type="InterPro" id="IPR006311">
    <property type="entry name" value="TAT_signal"/>
</dbReference>
<dbReference type="RefSeq" id="WP_144875585.1">
    <property type="nucleotide sequence ID" value="NZ_LR214245.1"/>
</dbReference>
<dbReference type="Pfam" id="PF03480">
    <property type="entry name" value="DctP"/>
    <property type="match status" value="1"/>
</dbReference>
<keyword evidence="1" id="KW-0732">Signal</keyword>
<keyword evidence="3" id="KW-0479">Metal-binding</keyword>
<dbReference type="GO" id="GO:0046872">
    <property type="term" value="F:metal ion binding"/>
    <property type="evidence" value="ECO:0007669"/>
    <property type="project" value="UniProtKB-KW"/>
</dbReference>
<dbReference type="Gene3D" id="3.40.190.10">
    <property type="entry name" value="Periplasmic binding protein-like II"/>
    <property type="match status" value="1"/>
</dbReference>
<evidence type="ECO:0000313" key="5">
    <source>
        <dbReference type="Proteomes" id="UP000320055"/>
    </source>
</evidence>
<dbReference type="InterPro" id="IPR018389">
    <property type="entry name" value="DctP_fam"/>
</dbReference>
<dbReference type="SUPFAM" id="SSF53850">
    <property type="entry name" value="Periplasmic binding protein-like II"/>
    <property type="match status" value="1"/>
</dbReference>
<reference evidence="4 5" key="1">
    <citation type="submission" date="2019-01" db="EMBL/GenBank/DDBJ databases">
        <authorList>
            <person name="Brito A."/>
        </authorList>
    </citation>
    <scope>NUCLEOTIDE SEQUENCE [LARGE SCALE GENOMIC DNA]</scope>
    <source>
        <strain evidence="4">1</strain>
    </source>
</reference>
<feature type="binding site" evidence="3">
    <location>
        <position position="232"/>
    </location>
    <ligand>
        <name>Na(+)</name>
        <dbReference type="ChEBI" id="CHEBI:29101"/>
    </ligand>
</feature>
<evidence type="ECO:0000256" key="2">
    <source>
        <dbReference type="PIRSR" id="PIRSR039026-1"/>
    </source>
</evidence>
<evidence type="ECO:0000313" key="4">
    <source>
        <dbReference type="EMBL" id="VEP16942.1"/>
    </source>
</evidence>
<feature type="binding site" evidence="3">
    <location>
        <position position="257"/>
    </location>
    <ligand>
        <name>substrate</name>
    </ligand>
</feature>
<evidence type="ECO:0000256" key="1">
    <source>
        <dbReference type="ARBA" id="ARBA00022729"/>
    </source>
</evidence>